<keyword evidence="2" id="KW-1185">Reference proteome</keyword>
<sequence length="82" mass="9450">MSKTETKNPLFILLDLTSPILTSDIIFLVSSSQFILKLNLSFYFFRPKRIFSLSLSTARLTSRGIPYEFRGGVSEIVRRIFN</sequence>
<evidence type="ECO:0000313" key="2">
    <source>
        <dbReference type="Proteomes" id="UP001055811"/>
    </source>
</evidence>
<reference evidence="1 2" key="2">
    <citation type="journal article" date="2022" name="Mol. Ecol. Resour.">
        <title>The genomes of chicory, endive, great burdock and yacon provide insights into Asteraceae paleo-polyploidization history and plant inulin production.</title>
        <authorList>
            <person name="Fan W."/>
            <person name="Wang S."/>
            <person name="Wang H."/>
            <person name="Wang A."/>
            <person name="Jiang F."/>
            <person name="Liu H."/>
            <person name="Zhao H."/>
            <person name="Xu D."/>
            <person name="Zhang Y."/>
        </authorList>
    </citation>
    <scope>NUCLEOTIDE SEQUENCE [LARGE SCALE GENOMIC DNA]</scope>
    <source>
        <strain evidence="2">cv. Punajuju</strain>
        <tissue evidence="1">Leaves</tissue>
    </source>
</reference>
<organism evidence="1 2">
    <name type="scientific">Cichorium intybus</name>
    <name type="common">Chicory</name>
    <dbReference type="NCBI Taxonomy" id="13427"/>
    <lineage>
        <taxon>Eukaryota</taxon>
        <taxon>Viridiplantae</taxon>
        <taxon>Streptophyta</taxon>
        <taxon>Embryophyta</taxon>
        <taxon>Tracheophyta</taxon>
        <taxon>Spermatophyta</taxon>
        <taxon>Magnoliopsida</taxon>
        <taxon>eudicotyledons</taxon>
        <taxon>Gunneridae</taxon>
        <taxon>Pentapetalae</taxon>
        <taxon>asterids</taxon>
        <taxon>campanulids</taxon>
        <taxon>Asterales</taxon>
        <taxon>Asteraceae</taxon>
        <taxon>Cichorioideae</taxon>
        <taxon>Cichorieae</taxon>
        <taxon>Cichoriinae</taxon>
        <taxon>Cichorium</taxon>
    </lineage>
</organism>
<proteinExistence type="predicted"/>
<comment type="caution">
    <text evidence="1">The sequence shown here is derived from an EMBL/GenBank/DDBJ whole genome shotgun (WGS) entry which is preliminary data.</text>
</comment>
<dbReference type="Proteomes" id="UP001055811">
    <property type="component" value="Linkage Group LG06"/>
</dbReference>
<protein>
    <submittedName>
        <fullName evidence="1">Uncharacterized protein</fullName>
    </submittedName>
</protein>
<gene>
    <name evidence="1" type="ORF">L2E82_36444</name>
</gene>
<evidence type="ECO:0000313" key="1">
    <source>
        <dbReference type="EMBL" id="KAI3724659.1"/>
    </source>
</evidence>
<accession>A0ACB9BRW6</accession>
<name>A0ACB9BRW6_CICIN</name>
<dbReference type="EMBL" id="CM042014">
    <property type="protein sequence ID" value="KAI3724659.1"/>
    <property type="molecule type" value="Genomic_DNA"/>
</dbReference>
<reference evidence="2" key="1">
    <citation type="journal article" date="2022" name="Mol. Ecol. Resour.">
        <title>The genomes of chicory, endive, great burdock and yacon provide insights into Asteraceae palaeo-polyploidization history and plant inulin production.</title>
        <authorList>
            <person name="Fan W."/>
            <person name="Wang S."/>
            <person name="Wang H."/>
            <person name="Wang A."/>
            <person name="Jiang F."/>
            <person name="Liu H."/>
            <person name="Zhao H."/>
            <person name="Xu D."/>
            <person name="Zhang Y."/>
        </authorList>
    </citation>
    <scope>NUCLEOTIDE SEQUENCE [LARGE SCALE GENOMIC DNA]</scope>
    <source>
        <strain evidence="2">cv. Punajuju</strain>
    </source>
</reference>